<accession>A0A481W7P0</accession>
<evidence type="ECO:0000313" key="2">
    <source>
        <dbReference type="Proteomes" id="UP000293575"/>
    </source>
</evidence>
<reference evidence="1" key="1">
    <citation type="submission" date="2019-01" db="EMBL/GenBank/DDBJ databases">
        <authorList>
            <person name="Hylling O."/>
            <person name="Carstens A.B."/>
            <person name="Hansen L.H."/>
        </authorList>
    </citation>
    <scope>NUCLEOTIDE SEQUENCE [LARGE SCALE GENOMIC DNA]</scope>
</reference>
<name>A0A481W7P0_9CAUD</name>
<keyword evidence="2" id="KW-1185">Reference proteome</keyword>
<dbReference type="EMBL" id="MK473373">
    <property type="protein sequence ID" value="QBJ04489.1"/>
    <property type="molecule type" value="Genomic_DNA"/>
</dbReference>
<dbReference type="KEGG" id="vg:55011851"/>
<dbReference type="Proteomes" id="UP000293575">
    <property type="component" value="Segment"/>
</dbReference>
<dbReference type="RefSeq" id="YP_009820415.1">
    <property type="nucleotide sequence ID" value="NC_048166.1"/>
</dbReference>
<organism evidence="1 2">
    <name type="scientific">Pseudomonas phage Lana</name>
    <dbReference type="NCBI Taxonomy" id="2530172"/>
    <lineage>
        <taxon>Viruses</taxon>
        <taxon>Duplodnaviria</taxon>
        <taxon>Heunggongvirae</taxon>
        <taxon>Uroviricota</taxon>
        <taxon>Caudoviricetes</taxon>
        <taxon>Lanavirus</taxon>
        <taxon>Lanavirus lana</taxon>
    </lineage>
</organism>
<evidence type="ECO:0000313" key="1">
    <source>
        <dbReference type="EMBL" id="QBJ04489.1"/>
    </source>
</evidence>
<dbReference type="GeneID" id="55011851"/>
<sequence length="69" mass="7738">MSKQTKALANAERIADEAIDCLSRLSDMFRICVNTAEETYPEAFDNEKALLDSVDNEVKRLRSELEGDG</sequence>
<proteinExistence type="predicted"/>
<protein>
    <submittedName>
        <fullName evidence="1">Uncharacterized protein</fullName>
    </submittedName>
</protein>